<dbReference type="InterPro" id="IPR014756">
    <property type="entry name" value="Ig_E-set"/>
</dbReference>
<dbReference type="Proteomes" id="UP000319353">
    <property type="component" value="Unassembled WGS sequence"/>
</dbReference>
<evidence type="ECO:0000313" key="13">
    <source>
        <dbReference type="EMBL" id="TMJ03891.1"/>
    </source>
</evidence>
<comment type="subcellular location">
    <subcellularLocation>
        <location evidence="1">Cell membrane</location>
        <topology evidence="1">Multi-pass membrane protein</topology>
    </subcellularLocation>
</comment>
<feature type="transmembrane region" description="Helical" evidence="9">
    <location>
        <begin position="175"/>
        <end position="194"/>
    </location>
</feature>
<keyword evidence="5 10" id="KW-0732">Signal</keyword>
<evidence type="ECO:0000256" key="9">
    <source>
        <dbReference type="SAM" id="Phobius"/>
    </source>
</evidence>
<evidence type="ECO:0000256" key="8">
    <source>
        <dbReference type="ARBA" id="ARBA00023136"/>
    </source>
</evidence>
<evidence type="ECO:0000256" key="3">
    <source>
        <dbReference type="ARBA" id="ARBA00022692"/>
    </source>
</evidence>
<evidence type="ECO:0000256" key="7">
    <source>
        <dbReference type="ARBA" id="ARBA00023008"/>
    </source>
</evidence>
<evidence type="ECO:0000259" key="12">
    <source>
        <dbReference type="Pfam" id="PF05425"/>
    </source>
</evidence>
<evidence type="ECO:0000256" key="6">
    <source>
        <dbReference type="ARBA" id="ARBA00022989"/>
    </source>
</evidence>
<comment type="caution">
    <text evidence="13">The sequence shown here is derived from an EMBL/GenBank/DDBJ whole genome shotgun (WGS) entry which is preliminary data.</text>
</comment>
<evidence type="ECO:0000256" key="4">
    <source>
        <dbReference type="ARBA" id="ARBA00022723"/>
    </source>
</evidence>
<dbReference type="Pfam" id="PF04234">
    <property type="entry name" value="CopC"/>
    <property type="match status" value="1"/>
</dbReference>
<feature type="signal peptide" evidence="10">
    <location>
        <begin position="1"/>
        <end position="20"/>
    </location>
</feature>
<protein>
    <recommendedName>
        <fullName evidence="15">Copper resistance protein CopC</fullName>
    </recommendedName>
</protein>
<gene>
    <name evidence="13" type="ORF">E6H01_04650</name>
</gene>
<evidence type="ECO:0000256" key="2">
    <source>
        <dbReference type="ARBA" id="ARBA00022475"/>
    </source>
</evidence>
<dbReference type="AlphaFoldDB" id="A0A537L7A7"/>
<keyword evidence="7" id="KW-0186">Copper</keyword>
<evidence type="ECO:0000256" key="10">
    <source>
        <dbReference type="SAM" id="SignalP"/>
    </source>
</evidence>
<dbReference type="GO" id="GO:0046688">
    <property type="term" value="P:response to copper ion"/>
    <property type="evidence" value="ECO:0007669"/>
    <property type="project" value="InterPro"/>
</dbReference>
<feature type="transmembrane region" description="Helical" evidence="9">
    <location>
        <begin position="145"/>
        <end position="168"/>
    </location>
</feature>
<name>A0A537L7A7_9BACT</name>
<keyword evidence="4" id="KW-0479">Metal-binding</keyword>
<feature type="transmembrane region" description="Helical" evidence="9">
    <location>
        <begin position="311"/>
        <end position="334"/>
    </location>
</feature>
<evidence type="ECO:0000313" key="14">
    <source>
        <dbReference type="Proteomes" id="UP000319353"/>
    </source>
</evidence>
<dbReference type="PANTHER" id="PTHR34820:SF4">
    <property type="entry name" value="INNER MEMBRANE PROTEIN YEBZ"/>
    <property type="match status" value="1"/>
</dbReference>
<evidence type="ECO:0000256" key="1">
    <source>
        <dbReference type="ARBA" id="ARBA00004651"/>
    </source>
</evidence>
<dbReference type="InterPro" id="IPR032694">
    <property type="entry name" value="CopC/D"/>
</dbReference>
<dbReference type="SUPFAM" id="SSF81296">
    <property type="entry name" value="E set domains"/>
    <property type="match status" value="1"/>
</dbReference>
<dbReference type="InterPro" id="IPR007348">
    <property type="entry name" value="CopC_dom"/>
</dbReference>
<dbReference type="Gene3D" id="2.60.40.1220">
    <property type="match status" value="1"/>
</dbReference>
<keyword evidence="6 9" id="KW-1133">Transmembrane helix</keyword>
<dbReference type="GO" id="GO:0005886">
    <property type="term" value="C:plasma membrane"/>
    <property type="evidence" value="ECO:0007669"/>
    <property type="project" value="UniProtKB-SubCell"/>
</dbReference>
<dbReference type="InterPro" id="IPR008457">
    <property type="entry name" value="Cu-R_CopD_dom"/>
</dbReference>
<feature type="chain" id="PRO_5021944143" description="Copper resistance protein CopC" evidence="10">
    <location>
        <begin position="21"/>
        <end position="645"/>
    </location>
</feature>
<feature type="transmembrane region" description="Helical" evidence="9">
    <location>
        <begin position="214"/>
        <end position="234"/>
    </location>
</feature>
<feature type="transmembrane region" description="Helical" evidence="9">
    <location>
        <begin position="241"/>
        <end position="259"/>
    </location>
</feature>
<feature type="transmembrane region" description="Helical" evidence="9">
    <location>
        <begin position="389"/>
        <end position="409"/>
    </location>
</feature>
<dbReference type="GO" id="GO:0042597">
    <property type="term" value="C:periplasmic space"/>
    <property type="evidence" value="ECO:0007669"/>
    <property type="project" value="InterPro"/>
</dbReference>
<dbReference type="InterPro" id="IPR014755">
    <property type="entry name" value="Cu-Rt/internalin_Ig-like"/>
</dbReference>
<evidence type="ECO:0008006" key="15">
    <source>
        <dbReference type="Google" id="ProtNLM"/>
    </source>
</evidence>
<organism evidence="13 14">
    <name type="scientific">Candidatus Segetimicrobium genomatis</name>
    <dbReference type="NCBI Taxonomy" id="2569760"/>
    <lineage>
        <taxon>Bacteria</taxon>
        <taxon>Bacillati</taxon>
        <taxon>Candidatus Sysuimicrobiota</taxon>
        <taxon>Candidatus Sysuimicrobiia</taxon>
        <taxon>Candidatus Sysuimicrobiales</taxon>
        <taxon>Candidatus Segetimicrobiaceae</taxon>
        <taxon>Candidatus Segetimicrobium</taxon>
    </lineage>
</organism>
<feature type="domain" description="Copper resistance protein D" evidence="12">
    <location>
        <begin position="310"/>
        <end position="405"/>
    </location>
</feature>
<dbReference type="EMBL" id="VBAL01000055">
    <property type="protein sequence ID" value="TMJ03891.1"/>
    <property type="molecule type" value="Genomic_DNA"/>
</dbReference>
<keyword evidence="2" id="KW-1003">Cell membrane</keyword>
<proteinExistence type="predicted"/>
<dbReference type="GO" id="GO:0005507">
    <property type="term" value="F:copper ion binding"/>
    <property type="evidence" value="ECO:0007669"/>
    <property type="project" value="InterPro"/>
</dbReference>
<evidence type="ECO:0000259" key="11">
    <source>
        <dbReference type="Pfam" id="PF04234"/>
    </source>
</evidence>
<feature type="transmembrane region" description="Helical" evidence="9">
    <location>
        <begin position="340"/>
        <end position="368"/>
    </location>
</feature>
<feature type="domain" description="CopC" evidence="11">
    <location>
        <begin position="24"/>
        <end position="120"/>
    </location>
</feature>
<evidence type="ECO:0000256" key="5">
    <source>
        <dbReference type="ARBA" id="ARBA00022729"/>
    </source>
</evidence>
<feature type="transmembrane region" description="Helical" evidence="9">
    <location>
        <begin position="279"/>
        <end position="299"/>
    </location>
</feature>
<keyword evidence="8 9" id="KW-0472">Membrane</keyword>
<sequence length="645" mass="66494">MKGLAVAGISLLVVLAAAPAALGHALLRQSEPPDGAVLDAGPERIVLTFTEEPEPALSLIKVVDSSGRELEREPARPVAGQALSLQLQIPTLPRGIYTVTWRTVSRVDGHVTGGAFAFGVGIAPAGPTTQPAAPPPSILDVVARWIFYVGVSVLVGGAWVWGIAFSAVPSGGARVLTLGWMVSLFGIVALAESQRADAGVTLGQLLGTGVGRALIWRAGAIMLAGAALAVAVRAPPRRRRVALIAVATCALAAILAHVLAGHAGASSGGWRWAKILFQWTHMAAAAVWIGGLAALLLGIRGGPIEANAVAVRRFSAVAGVALVVVIVTGAARAIDQVGAWALLISTAFGRLVLVKIVSLCALAVLGAVNRYRHVPRVPRSLPGLRKVGTAELTIALAVFAVTGLLTSMAPASLLEVASRPAPLVVTGSDFGTTVRARLEVTPGTTGFNAFVLRLTDYDTGQPITAQRVSLRFSSLDHPDVGSSTLTLNASTGGAYAGRGSNLSIDGRWQIAVTVERGVNSVEIPLALALKSPSAEVETVRLPGQPTLYTVKVSGAAVQVYLDPEQAGPTNVHVTFFDAAGNELSVGALTVTAASQRGEQTTLKVLRFGPGHFAAVGTLPSGEVQLQITAELSAGQRLRTSLTIRL</sequence>
<dbReference type="GO" id="GO:0006825">
    <property type="term" value="P:copper ion transport"/>
    <property type="evidence" value="ECO:0007669"/>
    <property type="project" value="InterPro"/>
</dbReference>
<dbReference type="PANTHER" id="PTHR34820">
    <property type="entry name" value="INNER MEMBRANE PROTEIN YEBZ"/>
    <property type="match status" value="1"/>
</dbReference>
<accession>A0A537L7A7</accession>
<dbReference type="Pfam" id="PF05425">
    <property type="entry name" value="CopD"/>
    <property type="match status" value="1"/>
</dbReference>
<keyword evidence="3 9" id="KW-0812">Transmembrane</keyword>
<reference evidence="13 14" key="1">
    <citation type="journal article" date="2019" name="Nat. Microbiol.">
        <title>Mediterranean grassland soil C-N compound turnover is dependent on rainfall and depth, and is mediated by genomically divergent microorganisms.</title>
        <authorList>
            <person name="Diamond S."/>
            <person name="Andeer P.F."/>
            <person name="Li Z."/>
            <person name="Crits-Christoph A."/>
            <person name="Burstein D."/>
            <person name="Anantharaman K."/>
            <person name="Lane K.R."/>
            <person name="Thomas B.C."/>
            <person name="Pan C."/>
            <person name="Northen T.R."/>
            <person name="Banfield J.F."/>
        </authorList>
    </citation>
    <scope>NUCLEOTIDE SEQUENCE [LARGE SCALE GENOMIC DNA]</scope>
    <source>
        <strain evidence="13">NP_4</strain>
    </source>
</reference>